<proteinExistence type="predicted"/>
<evidence type="ECO:0008006" key="2">
    <source>
        <dbReference type="Google" id="ProtNLM"/>
    </source>
</evidence>
<dbReference type="Gene3D" id="3.40.50.1100">
    <property type="match status" value="1"/>
</dbReference>
<gene>
    <name evidence="1" type="ORF">METZ01_LOCUS371255</name>
</gene>
<accession>A0A382TAN0</accession>
<dbReference type="EMBL" id="UINC01134699">
    <property type="protein sequence ID" value="SVD18401.1"/>
    <property type="molecule type" value="Genomic_DNA"/>
</dbReference>
<reference evidence="1" key="1">
    <citation type="submission" date="2018-05" db="EMBL/GenBank/DDBJ databases">
        <authorList>
            <person name="Lanie J.A."/>
            <person name="Ng W.-L."/>
            <person name="Kazmierczak K.M."/>
            <person name="Andrzejewski T.M."/>
            <person name="Davidsen T.M."/>
            <person name="Wayne K.J."/>
            <person name="Tettelin H."/>
            <person name="Glass J.I."/>
            <person name="Rusch D."/>
            <person name="Podicherti R."/>
            <person name="Tsui H.-C.T."/>
            <person name="Winkler M.E."/>
        </authorList>
    </citation>
    <scope>NUCLEOTIDE SEQUENCE</scope>
</reference>
<dbReference type="SUPFAM" id="SSF53686">
    <property type="entry name" value="Tryptophan synthase beta subunit-like PLP-dependent enzymes"/>
    <property type="match status" value="1"/>
</dbReference>
<sequence>MTLFNHTNIDQAYELINTCIIKTPLVSNDYINQITGGNILFKLENLQIT</sequence>
<feature type="non-terminal residue" evidence="1">
    <location>
        <position position="49"/>
    </location>
</feature>
<dbReference type="InterPro" id="IPR036052">
    <property type="entry name" value="TrpB-like_PALP_sf"/>
</dbReference>
<organism evidence="1">
    <name type="scientific">marine metagenome</name>
    <dbReference type="NCBI Taxonomy" id="408172"/>
    <lineage>
        <taxon>unclassified sequences</taxon>
        <taxon>metagenomes</taxon>
        <taxon>ecological metagenomes</taxon>
    </lineage>
</organism>
<evidence type="ECO:0000313" key="1">
    <source>
        <dbReference type="EMBL" id="SVD18401.1"/>
    </source>
</evidence>
<name>A0A382TAN0_9ZZZZ</name>
<dbReference type="AlphaFoldDB" id="A0A382TAN0"/>
<protein>
    <recommendedName>
        <fullName evidence="2">Tryptophan synthase beta chain-like PALP domain-containing protein</fullName>
    </recommendedName>
</protein>